<keyword evidence="1" id="KW-0812">Transmembrane</keyword>
<name>A1RR20_PYRIL</name>
<keyword evidence="3" id="KW-1185">Reference proteome</keyword>
<evidence type="ECO:0000313" key="2">
    <source>
        <dbReference type="EMBL" id="ABL87402.1"/>
    </source>
</evidence>
<organism evidence="2 3">
    <name type="scientific">Pyrobaculum islandicum (strain DSM 4184 / JCM 9189 / GEO3)</name>
    <dbReference type="NCBI Taxonomy" id="384616"/>
    <lineage>
        <taxon>Archaea</taxon>
        <taxon>Thermoproteota</taxon>
        <taxon>Thermoprotei</taxon>
        <taxon>Thermoproteales</taxon>
        <taxon>Thermoproteaceae</taxon>
        <taxon>Pyrobaculum</taxon>
    </lineage>
</organism>
<dbReference type="HOGENOM" id="CLU_2433989_0_0_2"/>
<reference evidence="2" key="1">
    <citation type="submission" date="2006-12" db="EMBL/GenBank/DDBJ databases">
        <title>Complete sequence of Pyrobaculum islandicum DSM 4184.</title>
        <authorList>
            <person name="Copeland A."/>
            <person name="Lucas S."/>
            <person name="Lapidus A."/>
            <person name="Barry K."/>
            <person name="Detter J.C."/>
            <person name="Glavina del Rio T."/>
            <person name="Dalin E."/>
            <person name="Tice H."/>
            <person name="Pitluck S."/>
            <person name="Meincke L."/>
            <person name="Brettin T."/>
            <person name="Bruce D."/>
            <person name="Han C."/>
            <person name="Tapia R."/>
            <person name="Gilna P."/>
            <person name="Schmutz J."/>
            <person name="Larimer F."/>
            <person name="Land M."/>
            <person name="Hauser L."/>
            <person name="Kyrpides N."/>
            <person name="Mikhailova N."/>
            <person name="Cozen A.E."/>
            <person name="Fitz-Gibbon S.T."/>
            <person name="House C.H."/>
            <person name="Saltikov C."/>
            <person name="Lowe T."/>
            <person name="Richardson P."/>
        </authorList>
    </citation>
    <scope>NUCLEOTIDE SEQUENCE [LARGE SCALE GENOMIC DNA]</scope>
    <source>
        <strain evidence="2">DSM 4184</strain>
    </source>
</reference>
<evidence type="ECO:0000313" key="3">
    <source>
        <dbReference type="Proteomes" id="UP000002595"/>
    </source>
</evidence>
<keyword evidence="1" id="KW-0472">Membrane</keyword>
<dbReference type="Proteomes" id="UP000002595">
    <property type="component" value="Chromosome"/>
</dbReference>
<dbReference type="AlphaFoldDB" id="A1RR20"/>
<feature type="transmembrane region" description="Helical" evidence="1">
    <location>
        <begin position="38"/>
        <end position="57"/>
    </location>
</feature>
<accession>A1RR20</accession>
<sequence>MWSSFYVGKWLLRILKAWVAFGALLLMFIGVLLFPFTLLLGAVSFAAGWYILLYVVFSGSEGFRRGFAIGWRCGAGDREACEEFKKLFESARRRGA</sequence>
<evidence type="ECO:0000256" key="1">
    <source>
        <dbReference type="SAM" id="Phobius"/>
    </source>
</evidence>
<dbReference type="KEGG" id="pis:Pisl_0220"/>
<keyword evidence="1" id="KW-1133">Transmembrane helix</keyword>
<proteinExistence type="predicted"/>
<gene>
    <name evidence="2" type="ordered locus">Pisl_0220</name>
</gene>
<feature type="transmembrane region" description="Helical" evidence="1">
    <location>
        <begin position="12"/>
        <end position="32"/>
    </location>
</feature>
<dbReference type="eggNOG" id="arCOG08365">
    <property type="taxonomic scope" value="Archaea"/>
</dbReference>
<protein>
    <submittedName>
        <fullName evidence="2">Uncharacterized protein</fullName>
    </submittedName>
</protein>
<dbReference type="EMBL" id="CP000504">
    <property type="protein sequence ID" value="ABL87402.1"/>
    <property type="molecule type" value="Genomic_DNA"/>
</dbReference>